<keyword evidence="6" id="KW-0808">Transferase</keyword>
<dbReference type="InterPro" id="IPR018490">
    <property type="entry name" value="cNMP-bd_dom_sf"/>
</dbReference>
<dbReference type="Gene3D" id="2.60.120.10">
    <property type="entry name" value="Jelly Rolls"/>
    <property type="match status" value="1"/>
</dbReference>
<dbReference type="InterPro" id="IPR014710">
    <property type="entry name" value="RmlC-like_jellyroll"/>
</dbReference>
<keyword evidence="3" id="KW-0804">Transcription</keyword>
<dbReference type="SUPFAM" id="SSF46785">
    <property type="entry name" value="Winged helix' DNA-binding domain"/>
    <property type="match status" value="1"/>
</dbReference>
<accession>A0A1Y6BTR6</accession>
<keyword evidence="6" id="KW-0418">Kinase</keyword>
<gene>
    <name evidence="6" type="ORF">SAMN02745746_01835</name>
</gene>
<dbReference type="SMART" id="SM00419">
    <property type="entry name" value="HTH_CRP"/>
    <property type="match status" value="1"/>
</dbReference>
<evidence type="ECO:0000313" key="7">
    <source>
        <dbReference type="Proteomes" id="UP000192920"/>
    </source>
</evidence>
<evidence type="ECO:0000256" key="1">
    <source>
        <dbReference type="ARBA" id="ARBA00023015"/>
    </source>
</evidence>
<feature type="domain" description="HTH crp-type" evidence="5">
    <location>
        <begin position="151"/>
        <end position="220"/>
    </location>
</feature>
<evidence type="ECO:0000256" key="2">
    <source>
        <dbReference type="ARBA" id="ARBA00023125"/>
    </source>
</evidence>
<evidence type="ECO:0000259" key="5">
    <source>
        <dbReference type="PROSITE" id="PS51063"/>
    </source>
</evidence>
<dbReference type="AlphaFoldDB" id="A0A1Y6BTR6"/>
<evidence type="ECO:0000313" key="6">
    <source>
        <dbReference type="EMBL" id="SMF20020.1"/>
    </source>
</evidence>
<dbReference type="Gene3D" id="1.10.10.10">
    <property type="entry name" value="Winged helix-like DNA-binding domain superfamily/Winged helix DNA-binding domain"/>
    <property type="match status" value="1"/>
</dbReference>
<dbReference type="GO" id="GO:0003677">
    <property type="term" value="F:DNA binding"/>
    <property type="evidence" value="ECO:0007669"/>
    <property type="project" value="UniProtKB-KW"/>
</dbReference>
<dbReference type="GO" id="GO:0003700">
    <property type="term" value="F:DNA-binding transcription factor activity"/>
    <property type="evidence" value="ECO:0007669"/>
    <property type="project" value="TreeGrafter"/>
</dbReference>
<dbReference type="SUPFAM" id="SSF51206">
    <property type="entry name" value="cAMP-binding domain-like"/>
    <property type="match status" value="1"/>
</dbReference>
<dbReference type="GO" id="GO:0016301">
    <property type="term" value="F:kinase activity"/>
    <property type="evidence" value="ECO:0007669"/>
    <property type="project" value="UniProtKB-KW"/>
</dbReference>
<dbReference type="InterPro" id="IPR036390">
    <property type="entry name" value="WH_DNA-bd_sf"/>
</dbReference>
<dbReference type="GO" id="GO:0005829">
    <property type="term" value="C:cytosol"/>
    <property type="evidence" value="ECO:0007669"/>
    <property type="project" value="TreeGrafter"/>
</dbReference>
<reference evidence="7" key="1">
    <citation type="submission" date="2017-04" db="EMBL/GenBank/DDBJ databases">
        <authorList>
            <person name="Varghese N."/>
            <person name="Submissions S."/>
        </authorList>
    </citation>
    <scope>NUCLEOTIDE SEQUENCE [LARGE SCALE GENOMIC DNA]</scope>
    <source>
        <strain evidence="7">DSM 22618</strain>
    </source>
</reference>
<dbReference type="CDD" id="cd00038">
    <property type="entry name" value="CAP_ED"/>
    <property type="match status" value="1"/>
</dbReference>
<keyword evidence="2" id="KW-0238">DNA-binding</keyword>
<dbReference type="InterPro" id="IPR050397">
    <property type="entry name" value="Env_Response_Regulators"/>
</dbReference>
<dbReference type="PROSITE" id="PS50042">
    <property type="entry name" value="CNMP_BINDING_3"/>
    <property type="match status" value="1"/>
</dbReference>
<dbReference type="InterPro" id="IPR012318">
    <property type="entry name" value="HTH_CRP"/>
</dbReference>
<dbReference type="Proteomes" id="UP000192920">
    <property type="component" value="Unassembled WGS sequence"/>
</dbReference>
<dbReference type="PROSITE" id="PS51063">
    <property type="entry name" value="HTH_CRP_2"/>
    <property type="match status" value="1"/>
</dbReference>
<dbReference type="PANTHER" id="PTHR24567">
    <property type="entry name" value="CRP FAMILY TRANSCRIPTIONAL REGULATORY PROTEIN"/>
    <property type="match status" value="1"/>
</dbReference>
<dbReference type="EMBL" id="FXAG01000008">
    <property type="protein sequence ID" value="SMF20020.1"/>
    <property type="molecule type" value="Genomic_DNA"/>
</dbReference>
<dbReference type="STRING" id="1123014.SAMN02745746_01835"/>
<dbReference type="Pfam" id="PF00027">
    <property type="entry name" value="cNMP_binding"/>
    <property type="match status" value="1"/>
</dbReference>
<proteinExistence type="predicted"/>
<dbReference type="Pfam" id="PF13545">
    <property type="entry name" value="HTH_Crp_2"/>
    <property type="match status" value="1"/>
</dbReference>
<organism evidence="6 7">
    <name type="scientific">Pseudogulbenkiania subflava DSM 22618</name>
    <dbReference type="NCBI Taxonomy" id="1123014"/>
    <lineage>
        <taxon>Bacteria</taxon>
        <taxon>Pseudomonadati</taxon>
        <taxon>Pseudomonadota</taxon>
        <taxon>Betaproteobacteria</taxon>
        <taxon>Neisseriales</taxon>
        <taxon>Chromobacteriaceae</taxon>
        <taxon>Pseudogulbenkiania</taxon>
    </lineage>
</organism>
<evidence type="ECO:0000256" key="3">
    <source>
        <dbReference type="ARBA" id="ARBA00023163"/>
    </source>
</evidence>
<dbReference type="PANTHER" id="PTHR24567:SF68">
    <property type="entry name" value="DNA-BINDING TRANSCRIPTIONAL DUAL REGULATOR CRP"/>
    <property type="match status" value="1"/>
</dbReference>
<dbReference type="InterPro" id="IPR036388">
    <property type="entry name" value="WH-like_DNA-bd_sf"/>
</dbReference>
<keyword evidence="1" id="KW-0805">Transcription regulation</keyword>
<name>A0A1Y6BTR6_9NEIS</name>
<feature type="domain" description="Cyclic nucleotide-binding" evidence="4">
    <location>
        <begin position="17"/>
        <end position="109"/>
    </location>
</feature>
<sequence>MSDFEHNLKGILTHASLYQSLDNAQLERVAAATKCIRLKKDTTLVQRGDVSHGVYWIVYGQISLTCLFLNGGEKVMALLDSNKCFGIGEMLLNKPFLTNALTTDDTMLLLTRPEPIMQIAQENFSFAREIMTCMGRQFYTLMADIESYSLFSAKQRMVQFLMRQSSRQNDADTVELLANKNLIASRLSLTPETFSRVLRELSDTGVISVSGKHIHILDRQQLELLTPVPSSNVHMSTQRRLTV</sequence>
<evidence type="ECO:0000259" key="4">
    <source>
        <dbReference type="PROSITE" id="PS50042"/>
    </source>
</evidence>
<dbReference type="InterPro" id="IPR000595">
    <property type="entry name" value="cNMP-bd_dom"/>
</dbReference>
<keyword evidence="7" id="KW-1185">Reference proteome</keyword>
<protein>
    <submittedName>
        <fullName evidence="6">cAMP-binding domain of CRP or a regulatory subunit of cAMP-dependent protein kinases</fullName>
    </submittedName>
</protein>
<dbReference type="RefSeq" id="WP_085276114.1">
    <property type="nucleotide sequence ID" value="NZ_FXAG01000008.1"/>
</dbReference>